<dbReference type="OrthoDB" id="278338at2759"/>
<evidence type="ECO:0000313" key="1">
    <source>
        <dbReference type="EMBL" id="KAJ4845209.1"/>
    </source>
</evidence>
<dbReference type="GO" id="GO:0036444">
    <property type="term" value="P:calcium import into the mitochondrion"/>
    <property type="evidence" value="ECO:0007669"/>
    <property type="project" value="TreeGrafter"/>
</dbReference>
<dbReference type="EMBL" id="JAKUCV010001743">
    <property type="protein sequence ID" value="KAJ4845209.1"/>
    <property type="molecule type" value="Genomic_DNA"/>
</dbReference>
<gene>
    <name evidence="1" type="ORF">Tsubulata_035467</name>
</gene>
<evidence type="ECO:0008006" key="3">
    <source>
        <dbReference type="Google" id="ProtNLM"/>
    </source>
</evidence>
<dbReference type="PANTHER" id="PTHR13462:SF31">
    <property type="entry name" value="CALCIUM UNIPORTER PROTEIN 1, MITOCHONDRIAL"/>
    <property type="match status" value="1"/>
</dbReference>
<organism evidence="1 2">
    <name type="scientific">Turnera subulata</name>
    <dbReference type="NCBI Taxonomy" id="218843"/>
    <lineage>
        <taxon>Eukaryota</taxon>
        <taxon>Viridiplantae</taxon>
        <taxon>Streptophyta</taxon>
        <taxon>Embryophyta</taxon>
        <taxon>Tracheophyta</taxon>
        <taxon>Spermatophyta</taxon>
        <taxon>Magnoliopsida</taxon>
        <taxon>eudicotyledons</taxon>
        <taxon>Gunneridae</taxon>
        <taxon>Pentapetalae</taxon>
        <taxon>rosids</taxon>
        <taxon>fabids</taxon>
        <taxon>Malpighiales</taxon>
        <taxon>Passifloraceae</taxon>
        <taxon>Turnera</taxon>
    </lineage>
</organism>
<proteinExistence type="predicted"/>
<dbReference type="InterPro" id="IPR039055">
    <property type="entry name" value="MCU_fam"/>
</dbReference>
<dbReference type="AlphaFoldDB" id="A0A9Q0G7W2"/>
<reference evidence="1" key="2">
    <citation type="journal article" date="2023" name="Plants (Basel)">
        <title>Annotation of the Turnera subulata (Passifloraceae) Draft Genome Reveals the S-Locus Evolved after the Divergence of Turneroideae from Passifloroideae in a Stepwise Manner.</title>
        <authorList>
            <person name="Henning P.M."/>
            <person name="Roalson E.H."/>
            <person name="Mir W."/>
            <person name="McCubbin A.G."/>
            <person name="Shore J.S."/>
        </authorList>
    </citation>
    <scope>NUCLEOTIDE SEQUENCE</scope>
    <source>
        <strain evidence="1">F60SS</strain>
    </source>
</reference>
<dbReference type="GO" id="GO:0005262">
    <property type="term" value="F:calcium channel activity"/>
    <property type="evidence" value="ECO:0007669"/>
    <property type="project" value="TreeGrafter"/>
</dbReference>
<reference evidence="1" key="1">
    <citation type="submission" date="2022-02" db="EMBL/GenBank/DDBJ databases">
        <authorList>
            <person name="Henning P.M."/>
            <person name="McCubbin A.G."/>
            <person name="Shore J.S."/>
        </authorList>
    </citation>
    <scope>NUCLEOTIDE SEQUENCE</scope>
    <source>
        <strain evidence="1">F60SS</strain>
        <tissue evidence="1">Leaves</tissue>
    </source>
</reference>
<protein>
    <recommendedName>
        <fullName evidence="3">Calcium uniporter protein</fullName>
    </recommendedName>
</protein>
<sequence length="189" mass="21129">MAFSNQYLTNCRISSSSGHFPNRILQNPAKSSIAPDPGDNGGVFKRLLHKRVVFRSPSSQPMQIGESLVEKLRELDVARDRIRLDALAPPPPAAAEERAREEPGLTVADARKLMRVAQLEMVKSRLREVRKTWISYPEFVRICGEGSSDPEEGARVAKTLDESGTVIVFGNVVVLKPEQEYETLLFRQI</sequence>
<accession>A0A9Q0G7W2</accession>
<dbReference type="GO" id="GO:0015292">
    <property type="term" value="F:uniporter activity"/>
    <property type="evidence" value="ECO:0007669"/>
    <property type="project" value="TreeGrafter"/>
</dbReference>
<evidence type="ECO:0000313" key="2">
    <source>
        <dbReference type="Proteomes" id="UP001141552"/>
    </source>
</evidence>
<comment type="caution">
    <text evidence="1">The sequence shown here is derived from an EMBL/GenBank/DDBJ whole genome shotgun (WGS) entry which is preliminary data.</text>
</comment>
<dbReference type="GO" id="GO:1990246">
    <property type="term" value="C:uniplex complex"/>
    <property type="evidence" value="ECO:0007669"/>
    <property type="project" value="TreeGrafter"/>
</dbReference>
<dbReference type="GO" id="GO:0051560">
    <property type="term" value="P:mitochondrial calcium ion homeostasis"/>
    <property type="evidence" value="ECO:0007669"/>
    <property type="project" value="InterPro"/>
</dbReference>
<name>A0A9Q0G7W2_9ROSI</name>
<dbReference type="Proteomes" id="UP001141552">
    <property type="component" value="Unassembled WGS sequence"/>
</dbReference>
<dbReference type="PANTHER" id="PTHR13462">
    <property type="entry name" value="CALCIUM UNIPORTER PROTEIN, MITOCHONDRIAL"/>
    <property type="match status" value="1"/>
</dbReference>
<keyword evidence="2" id="KW-1185">Reference proteome</keyword>